<protein>
    <recommendedName>
        <fullName evidence="4">DUF1573 domain-containing protein</fullName>
    </recommendedName>
</protein>
<reference evidence="2 3" key="1">
    <citation type="submission" date="2019-02" db="EMBL/GenBank/DDBJ databases">
        <title>Deep-cultivation of Planctomycetes and their phenomic and genomic characterization uncovers novel biology.</title>
        <authorList>
            <person name="Wiegand S."/>
            <person name="Jogler M."/>
            <person name="Boedeker C."/>
            <person name="Pinto D."/>
            <person name="Vollmers J."/>
            <person name="Rivas-Marin E."/>
            <person name="Kohn T."/>
            <person name="Peeters S.H."/>
            <person name="Heuer A."/>
            <person name="Rast P."/>
            <person name="Oberbeckmann S."/>
            <person name="Bunk B."/>
            <person name="Jeske O."/>
            <person name="Meyerdierks A."/>
            <person name="Storesund J.E."/>
            <person name="Kallscheuer N."/>
            <person name="Luecker S."/>
            <person name="Lage O.M."/>
            <person name="Pohl T."/>
            <person name="Merkel B.J."/>
            <person name="Hornburger P."/>
            <person name="Mueller R.-W."/>
            <person name="Bruemmer F."/>
            <person name="Labrenz M."/>
            <person name="Spormann A.M."/>
            <person name="Op den Camp H."/>
            <person name="Overmann J."/>
            <person name="Amann R."/>
            <person name="Jetten M.S.M."/>
            <person name="Mascher T."/>
            <person name="Medema M.H."/>
            <person name="Devos D.P."/>
            <person name="Kaster A.-K."/>
            <person name="Ovreas L."/>
            <person name="Rohde M."/>
            <person name="Galperin M.Y."/>
            <person name="Jogler C."/>
        </authorList>
    </citation>
    <scope>NUCLEOTIDE SEQUENCE [LARGE SCALE GENOMIC DNA]</scope>
    <source>
        <strain evidence="2 3">Mal33</strain>
    </source>
</reference>
<dbReference type="Proteomes" id="UP000316770">
    <property type="component" value="Chromosome"/>
</dbReference>
<keyword evidence="1" id="KW-0472">Membrane</keyword>
<keyword evidence="3" id="KW-1185">Reference proteome</keyword>
<gene>
    <name evidence="2" type="ORF">Mal33_06190</name>
</gene>
<dbReference type="RefSeq" id="WP_145118006.1">
    <property type="nucleotide sequence ID" value="NZ_CP036292.1"/>
</dbReference>
<evidence type="ECO:0000313" key="2">
    <source>
        <dbReference type="EMBL" id="QDV54664.1"/>
    </source>
</evidence>
<keyword evidence="1" id="KW-1133">Transmembrane helix</keyword>
<evidence type="ECO:0000313" key="3">
    <source>
        <dbReference type="Proteomes" id="UP000316770"/>
    </source>
</evidence>
<dbReference type="EMBL" id="CP036318">
    <property type="protein sequence ID" value="QDV54664.1"/>
    <property type="molecule type" value="Genomic_DNA"/>
</dbReference>
<accession>A0A518INJ3</accession>
<proteinExistence type="predicted"/>
<evidence type="ECO:0000256" key="1">
    <source>
        <dbReference type="SAM" id="Phobius"/>
    </source>
</evidence>
<feature type="transmembrane region" description="Helical" evidence="1">
    <location>
        <begin position="12"/>
        <end position="30"/>
    </location>
</feature>
<name>A0A518INJ3_9BACT</name>
<evidence type="ECO:0008006" key="4">
    <source>
        <dbReference type="Google" id="ProtNLM"/>
    </source>
</evidence>
<dbReference type="AlphaFoldDB" id="A0A518INJ3"/>
<keyword evidence="1" id="KW-0812">Transmembrane</keyword>
<sequence>MNQSARIKHWKWIVPLPALLSLGFLCHNWYHKQQRPRFAIQYELVAPNAIDGYIEAGRDARVKLRYKLTNVGREPLRGIATDLGCTCQILKQPEDIFPNESDLLEFSLRAPSAGAIQRKIPILIESQRQPLVFIQVALRVPVLTPSFLHQQRELNISFIDGDSLGRRITVETIERADSDTWIAKLETTPPSLVNFTEPTVHERPNRDPALTHRTYLFEASAGQEIDSAHAGVYVLRDRSGAPLHKPQLIRVKRLPRFTNHPSSPVVRTGENTKILVLDRLGRSSLTVFRYDQELIAVTPGAVKNTFLVSLRKSTIDTKMTELELRSEDGSKVHIPLCFACD</sequence>
<organism evidence="2 3">
    <name type="scientific">Rosistilla oblonga</name>
    <dbReference type="NCBI Taxonomy" id="2527990"/>
    <lineage>
        <taxon>Bacteria</taxon>
        <taxon>Pseudomonadati</taxon>
        <taxon>Planctomycetota</taxon>
        <taxon>Planctomycetia</taxon>
        <taxon>Pirellulales</taxon>
        <taxon>Pirellulaceae</taxon>
        <taxon>Rosistilla</taxon>
    </lineage>
</organism>